<evidence type="ECO:0000256" key="1">
    <source>
        <dbReference type="SAM" id="MobiDB-lite"/>
    </source>
</evidence>
<evidence type="ECO:0000313" key="2">
    <source>
        <dbReference type="EMBL" id="TWB20479.1"/>
    </source>
</evidence>
<name>A0A560FFW1_9PROT</name>
<feature type="region of interest" description="Disordered" evidence="1">
    <location>
        <begin position="1"/>
        <end position="53"/>
    </location>
</feature>
<dbReference type="Proteomes" id="UP000319859">
    <property type="component" value="Unassembled WGS sequence"/>
</dbReference>
<proteinExistence type="predicted"/>
<dbReference type="RefSeq" id="WP_186457356.1">
    <property type="nucleotide sequence ID" value="NZ_VITN01000007.1"/>
</dbReference>
<protein>
    <submittedName>
        <fullName evidence="2">Uncharacterized protein</fullName>
    </submittedName>
</protein>
<reference evidence="2 3" key="1">
    <citation type="submission" date="2019-06" db="EMBL/GenBank/DDBJ databases">
        <title>Genomic Encyclopedia of Type Strains, Phase IV (KMG-V): Genome sequencing to study the core and pangenomes of soil and plant-associated prokaryotes.</title>
        <authorList>
            <person name="Whitman W."/>
        </authorList>
    </citation>
    <scope>NUCLEOTIDE SEQUENCE [LARGE SCALE GENOMIC DNA]</scope>
    <source>
        <strain evidence="2 3">BR 11880</strain>
    </source>
</reference>
<sequence>MPTHTPPSPTPGQTGTTGPAKVNDRHVDQLLDEALEESFPASDTPSVPPSREP</sequence>
<feature type="compositionally biased region" description="Pro residues" evidence="1">
    <location>
        <begin position="1"/>
        <end position="10"/>
    </location>
</feature>
<evidence type="ECO:0000313" key="3">
    <source>
        <dbReference type="Proteomes" id="UP000319859"/>
    </source>
</evidence>
<organism evidence="2 3">
    <name type="scientific">Nitrospirillum amazonense</name>
    <dbReference type="NCBI Taxonomy" id="28077"/>
    <lineage>
        <taxon>Bacteria</taxon>
        <taxon>Pseudomonadati</taxon>
        <taxon>Pseudomonadota</taxon>
        <taxon>Alphaproteobacteria</taxon>
        <taxon>Rhodospirillales</taxon>
        <taxon>Azospirillaceae</taxon>
        <taxon>Nitrospirillum</taxon>
    </lineage>
</organism>
<dbReference type="AlphaFoldDB" id="A0A560FFW1"/>
<gene>
    <name evidence="2" type="ORF">FBZ89_107190</name>
</gene>
<comment type="caution">
    <text evidence="2">The sequence shown here is derived from an EMBL/GenBank/DDBJ whole genome shotgun (WGS) entry which is preliminary data.</text>
</comment>
<accession>A0A560FFW1</accession>
<dbReference type="EMBL" id="VITN01000007">
    <property type="protein sequence ID" value="TWB20479.1"/>
    <property type="molecule type" value="Genomic_DNA"/>
</dbReference>